<gene>
    <name evidence="3" type="ORF">FNB15_18830</name>
</gene>
<evidence type="ECO:0000259" key="2">
    <source>
        <dbReference type="PROSITE" id="PS51724"/>
    </source>
</evidence>
<evidence type="ECO:0000313" key="3">
    <source>
        <dbReference type="EMBL" id="QDO99203.1"/>
    </source>
</evidence>
<dbReference type="Pfam" id="PF05036">
    <property type="entry name" value="SPOR"/>
    <property type="match status" value="1"/>
</dbReference>
<accession>A0A516H5Y1</accession>
<dbReference type="RefSeq" id="WP_144258199.1">
    <property type="nucleotide sequence ID" value="NZ_CP041636.1"/>
</dbReference>
<feature type="domain" description="SPOR" evidence="2">
    <location>
        <begin position="162"/>
        <end position="247"/>
    </location>
</feature>
<proteinExistence type="predicted"/>
<organism evidence="3 4">
    <name type="scientific">Ferrovibrio terrae</name>
    <dbReference type="NCBI Taxonomy" id="2594003"/>
    <lineage>
        <taxon>Bacteria</taxon>
        <taxon>Pseudomonadati</taxon>
        <taxon>Pseudomonadota</taxon>
        <taxon>Alphaproteobacteria</taxon>
        <taxon>Rhodospirillales</taxon>
        <taxon>Rhodospirillaceae</taxon>
        <taxon>Ferrovibrio</taxon>
    </lineage>
</organism>
<dbReference type="PROSITE" id="PS51257">
    <property type="entry name" value="PROKAR_LIPOPROTEIN"/>
    <property type="match status" value="1"/>
</dbReference>
<feature type="region of interest" description="Disordered" evidence="1">
    <location>
        <begin position="42"/>
        <end position="78"/>
    </location>
</feature>
<feature type="region of interest" description="Disordered" evidence="1">
    <location>
        <begin position="96"/>
        <end position="123"/>
    </location>
</feature>
<feature type="compositionally biased region" description="Polar residues" evidence="1">
    <location>
        <begin position="52"/>
        <end position="77"/>
    </location>
</feature>
<sequence>MTCRNVIALLLATGLLAGCEDFKQGSYELQKNLGMYPVDPPREEVAMPPPGSVSQANWAAQRAASTQARNQGNTAPVNYQDPEKLAAEAEAADRVAAAKAPSPAAKPSAPMPRTAAGRTAATATNSATPAAAPVVVASAPALPAGYVPSAAVMAGNMQDAGAAATAGWRAHLASHRTESAAINEWQELLRGNPSLYGQYDPLVEWVDTSARGSFARLVLVGFAERKDADAACAKIRSSTRYCASVKE</sequence>
<reference evidence="3 4" key="1">
    <citation type="submission" date="2019-07" db="EMBL/GenBank/DDBJ databases">
        <title>Genome sequencing for Ferrovibrio sp. K5.</title>
        <authorList>
            <person name="Park S.-J."/>
        </authorList>
    </citation>
    <scope>NUCLEOTIDE SEQUENCE [LARGE SCALE GENOMIC DNA]</scope>
    <source>
        <strain evidence="3 4">K5</strain>
    </source>
</reference>
<dbReference type="InterPro" id="IPR007730">
    <property type="entry name" value="SPOR-like_dom"/>
</dbReference>
<name>A0A516H5Y1_9PROT</name>
<dbReference type="GO" id="GO:0042834">
    <property type="term" value="F:peptidoglycan binding"/>
    <property type="evidence" value="ECO:0007669"/>
    <property type="project" value="InterPro"/>
</dbReference>
<dbReference type="KEGG" id="fer:FNB15_18830"/>
<evidence type="ECO:0000256" key="1">
    <source>
        <dbReference type="SAM" id="MobiDB-lite"/>
    </source>
</evidence>
<dbReference type="Proteomes" id="UP000317496">
    <property type="component" value="Chromosome"/>
</dbReference>
<keyword evidence="4" id="KW-1185">Reference proteome</keyword>
<dbReference type="AlphaFoldDB" id="A0A516H5Y1"/>
<evidence type="ECO:0000313" key="4">
    <source>
        <dbReference type="Proteomes" id="UP000317496"/>
    </source>
</evidence>
<dbReference type="PROSITE" id="PS51724">
    <property type="entry name" value="SPOR"/>
    <property type="match status" value="1"/>
</dbReference>
<dbReference type="EMBL" id="CP041636">
    <property type="protein sequence ID" value="QDO99203.1"/>
    <property type="molecule type" value="Genomic_DNA"/>
</dbReference>
<protein>
    <recommendedName>
        <fullName evidence="2">SPOR domain-containing protein</fullName>
    </recommendedName>
</protein>